<organism evidence="1 2">
    <name type="scientific">Nasonia vitripennis</name>
    <name type="common">Parasitic wasp</name>
    <dbReference type="NCBI Taxonomy" id="7425"/>
    <lineage>
        <taxon>Eukaryota</taxon>
        <taxon>Metazoa</taxon>
        <taxon>Ecdysozoa</taxon>
        <taxon>Arthropoda</taxon>
        <taxon>Hexapoda</taxon>
        <taxon>Insecta</taxon>
        <taxon>Pterygota</taxon>
        <taxon>Neoptera</taxon>
        <taxon>Endopterygota</taxon>
        <taxon>Hymenoptera</taxon>
        <taxon>Apocrita</taxon>
        <taxon>Proctotrupomorpha</taxon>
        <taxon>Chalcidoidea</taxon>
        <taxon>Pteromalidae</taxon>
        <taxon>Pteromalinae</taxon>
        <taxon>Nasonia</taxon>
    </lineage>
</organism>
<evidence type="ECO:0000313" key="1">
    <source>
        <dbReference type="EnsemblMetazoa" id="XP_003426959"/>
    </source>
</evidence>
<protein>
    <submittedName>
        <fullName evidence="1">Uncharacterized protein</fullName>
    </submittedName>
</protein>
<dbReference type="AlphaFoldDB" id="A0A7M7LKT6"/>
<dbReference type="SMR" id="A0A7M7LKT6"/>
<dbReference type="EnsemblMetazoa" id="XM_003426911">
    <property type="protein sequence ID" value="XP_003426959"/>
    <property type="gene ID" value="LOC100679118"/>
</dbReference>
<dbReference type="OrthoDB" id="7692173at2759"/>
<dbReference type="Proteomes" id="UP000002358">
    <property type="component" value="Chromosome 4"/>
</dbReference>
<sequence length="121" mass="14225">MAEETDDLEQQCEDAVFQICCTRERYSVRCANQLEKYLNLKTKINTAPMQKPPVPDFKTPVLTEDQQELFNKFSKSNDSKVHQSNLKNDMRIISSRLKELKSIIHQIERSRKTDIHKLVEE</sequence>
<proteinExistence type="predicted"/>
<reference evidence="1" key="1">
    <citation type="submission" date="2021-01" db="UniProtKB">
        <authorList>
            <consortium name="EnsemblMetazoa"/>
        </authorList>
    </citation>
    <scope>IDENTIFICATION</scope>
</reference>
<keyword evidence="2" id="KW-1185">Reference proteome</keyword>
<evidence type="ECO:0000313" key="2">
    <source>
        <dbReference type="Proteomes" id="UP000002358"/>
    </source>
</evidence>
<dbReference type="InParanoid" id="A0A7M7LKT6"/>
<dbReference type="OMA" id="ICCTRER"/>
<gene>
    <name evidence="1" type="primary">100679118</name>
</gene>
<name>A0A7M7LKT6_NASVI</name>
<dbReference type="KEGG" id="nvi:100679118"/>
<accession>A0A7M7LKT6</accession>